<accession>A0A1Y2J1G4</accession>
<evidence type="ECO:0000313" key="2">
    <source>
        <dbReference type="EMBL" id="OSD07236.1"/>
    </source>
</evidence>
<proteinExistence type="predicted"/>
<protein>
    <submittedName>
        <fullName evidence="2">Uncharacterized protein</fullName>
    </submittedName>
</protein>
<dbReference type="OrthoDB" id="10399536at2759"/>
<reference evidence="2 3" key="1">
    <citation type="journal article" date="2015" name="Biotechnol. Biofuels">
        <title>Enhanced degradation of softwood versus hardwood by the white-rot fungus Pycnoporus coccineus.</title>
        <authorList>
            <person name="Couturier M."/>
            <person name="Navarro D."/>
            <person name="Chevret D."/>
            <person name="Henrissat B."/>
            <person name="Piumi F."/>
            <person name="Ruiz-Duenas F.J."/>
            <person name="Martinez A.T."/>
            <person name="Grigoriev I.V."/>
            <person name="Riley R."/>
            <person name="Lipzen A."/>
            <person name="Berrin J.G."/>
            <person name="Master E.R."/>
            <person name="Rosso M.N."/>
        </authorList>
    </citation>
    <scope>NUCLEOTIDE SEQUENCE [LARGE SCALE GENOMIC DNA]</scope>
    <source>
        <strain evidence="2 3">BRFM310</strain>
    </source>
</reference>
<dbReference type="EMBL" id="KZ084088">
    <property type="protein sequence ID" value="OSD07236.1"/>
    <property type="molecule type" value="Genomic_DNA"/>
</dbReference>
<feature type="region of interest" description="Disordered" evidence="1">
    <location>
        <begin position="61"/>
        <end position="87"/>
    </location>
</feature>
<feature type="compositionally biased region" description="Basic and acidic residues" evidence="1">
    <location>
        <begin position="61"/>
        <end position="73"/>
    </location>
</feature>
<name>A0A1Y2J1G4_TRAC3</name>
<evidence type="ECO:0000313" key="3">
    <source>
        <dbReference type="Proteomes" id="UP000193067"/>
    </source>
</evidence>
<dbReference type="Proteomes" id="UP000193067">
    <property type="component" value="Unassembled WGS sequence"/>
</dbReference>
<gene>
    <name evidence="2" type="ORF">PYCCODRAFT_585608</name>
</gene>
<evidence type="ECO:0000256" key="1">
    <source>
        <dbReference type="SAM" id="MobiDB-lite"/>
    </source>
</evidence>
<sequence>MLRALEGSAQLLCRYKWAPVAVPGWDRACHRFAASVNVLDRSHLSSTAGCGQESAAIDAVAEKRAKSQKEQRGRVRRGSSSNPSKHMYHIVGRRSLQRLLKSPTWLPRFPMLQPYL</sequence>
<organism evidence="2 3">
    <name type="scientific">Trametes coccinea (strain BRFM310)</name>
    <name type="common">Pycnoporus coccineus</name>
    <dbReference type="NCBI Taxonomy" id="1353009"/>
    <lineage>
        <taxon>Eukaryota</taxon>
        <taxon>Fungi</taxon>
        <taxon>Dikarya</taxon>
        <taxon>Basidiomycota</taxon>
        <taxon>Agaricomycotina</taxon>
        <taxon>Agaricomycetes</taxon>
        <taxon>Polyporales</taxon>
        <taxon>Polyporaceae</taxon>
        <taxon>Trametes</taxon>
    </lineage>
</organism>
<keyword evidence="3" id="KW-1185">Reference proteome</keyword>
<dbReference type="AlphaFoldDB" id="A0A1Y2J1G4"/>